<evidence type="ECO:0000313" key="3">
    <source>
        <dbReference type="Proteomes" id="UP001177140"/>
    </source>
</evidence>
<feature type="non-terminal residue" evidence="2">
    <location>
        <position position="111"/>
    </location>
</feature>
<dbReference type="EMBL" id="JAJJMA010339054">
    <property type="protein sequence ID" value="MCL7051498.1"/>
    <property type="molecule type" value="Genomic_DNA"/>
</dbReference>
<dbReference type="InterPro" id="IPR012337">
    <property type="entry name" value="RNaseH-like_sf"/>
</dbReference>
<reference evidence="2" key="1">
    <citation type="submission" date="2022-03" db="EMBL/GenBank/DDBJ databases">
        <title>A functionally conserved STORR gene fusion in Papaver species that diverged 16.8 million years ago.</title>
        <authorList>
            <person name="Catania T."/>
        </authorList>
    </citation>
    <scope>NUCLEOTIDE SEQUENCE</scope>
    <source>
        <strain evidence="2">S-191538</strain>
    </source>
</reference>
<dbReference type="SUPFAM" id="SSF53098">
    <property type="entry name" value="Ribonuclease H-like"/>
    <property type="match status" value="1"/>
</dbReference>
<protein>
    <recommendedName>
        <fullName evidence="1">RNase H type-1 domain-containing protein</fullName>
    </recommendedName>
</protein>
<proteinExistence type="predicted"/>
<feature type="domain" description="RNase H type-1" evidence="1">
    <location>
        <begin position="9"/>
        <end position="96"/>
    </location>
</feature>
<evidence type="ECO:0000259" key="1">
    <source>
        <dbReference type="Pfam" id="PF13456"/>
    </source>
</evidence>
<sequence>ITRLHEGVGHATNNEAEYRGLLLGMKHAHAEGYKQISVRGDSKLVHMQVKGEWRTKKDNMKKLCKEVQGYKDKFESFDSSHVKRDYNGDADALANLGVKLGEGEVVVRDDY</sequence>
<dbReference type="AlphaFoldDB" id="A0AA41W1T7"/>
<dbReference type="FunFam" id="3.30.420.10:FF:000076">
    <property type="entry name" value="RBR-type E3 ubiquitin transferase"/>
    <property type="match status" value="1"/>
</dbReference>
<keyword evidence="3" id="KW-1185">Reference proteome</keyword>
<comment type="caution">
    <text evidence="2">The sequence shown here is derived from an EMBL/GenBank/DDBJ whole genome shotgun (WGS) entry which is preliminary data.</text>
</comment>
<dbReference type="Gene3D" id="3.30.420.10">
    <property type="entry name" value="Ribonuclease H-like superfamily/Ribonuclease H"/>
    <property type="match status" value="1"/>
</dbReference>
<dbReference type="Pfam" id="PF13456">
    <property type="entry name" value="RVT_3"/>
    <property type="match status" value="1"/>
</dbReference>
<name>A0AA41W1T7_PAPNU</name>
<dbReference type="PANTHER" id="PTHR46387:SF2">
    <property type="entry name" value="RIBONUCLEASE HI"/>
    <property type="match status" value="1"/>
</dbReference>
<accession>A0AA41W1T7</accession>
<dbReference type="InterPro" id="IPR002156">
    <property type="entry name" value="RNaseH_domain"/>
</dbReference>
<dbReference type="GO" id="GO:0003676">
    <property type="term" value="F:nucleic acid binding"/>
    <property type="evidence" value="ECO:0007669"/>
    <property type="project" value="InterPro"/>
</dbReference>
<dbReference type="PANTHER" id="PTHR46387">
    <property type="entry name" value="POLYNUCLEOTIDYL TRANSFERASE, RIBONUCLEASE H-LIKE SUPERFAMILY PROTEIN"/>
    <property type="match status" value="1"/>
</dbReference>
<organism evidence="2 3">
    <name type="scientific">Papaver nudicaule</name>
    <name type="common">Iceland poppy</name>
    <dbReference type="NCBI Taxonomy" id="74823"/>
    <lineage>
        <taxon>Eukaryota</taxon>
        <taxon>Viridiplantae</taxon>
        <taxon>Streptophyta</taxon>
        <taxon>Embryophyta</taxon>
        <taxon>Tracheophyta</taxon>
        <taxon>Spermatophyta</taxon>
        <taxon>Magnoliopsida</taxon>
        <taxon>Ranunculales</taxon>
        <taxon>Papaveraceae</taxon>
        <taxon>Papaveroideae</taxon>
        <taxon>Papaver</taxon>
    </lineage>
</organism>
<dbReference type="InterPro" id="IPR036397">
    <property type="entry name" value="RNaseH_sf"/>
</dbReference>
<dbReference type="Proteomes" id="UP001177140">
    <property type="component" value="Unassembled WGS sequence"/>
</dbReference>
<evidence type="ECO:0000313" key="2">
    <source>
        <dbReference type="EMBL" id="MCL7051498.1"/>
    </source>
</evidence>
<dbReference type="GO" id="GO:0004523">
    <property type="term" value="F:RNA-DNA hybrid ribonuclease activity"/>
    <property type="evidence" value="ECO:0007669"/>
    <property type="project" value="InterPro"/>
</dbReference>
<gene>
    <name evidence="2" type="ORF">MKW94_029881</name>
</gene>
<dbReference type="CDD" id="cd09279">
    <property type="entry name" value="RNase_HI_like"/>
    <property type="match status" value="1"/>
</dbReference>